<feature type="compositionally biased region" description="Polar residues" evidence="1">
    <location>
        <begin position="99"/>
        <end position="115"/>
    </location>
</feature>
<feature type="compositionally biased region" description="Basic and acidic residues" evidence="1">
    <location>
        <begin position="45"/>
        <end position="61"/>
    </location>
</feature>
<keyword evidence="3" id="KW-1185">Reference proteome</keyword>
<dbReference type="EMBL" id="OV651820">
    <property type="protein sequence ID" value="CAH1114681.1"/>
    <property type="molecule type" value="Genomic_DNA"/>
</dbReference>
<accession>A0A9P0GM00</accession>
<reference evidence="2" key="1">
    <citation type="submission" date="2022-01" db="EMBL/GenBank/DDBJ databases">
        <authorList>
            <person name="King R."/>
        </authorList>
    </citation>
    <scope>NUCLEOTIDE SEQUENCE</scope>
</reference>
<evidence type="ECO:0000313" key="2">
    <source>
        <dbReference type="EMBL" id="CAH1114681.1"/>
    </source>
</evidence>
<sequence>MAIAAAKAANDSAYNTLAKKLGELEPGATKKSVLAKINSLRSAFRKEQKKVGHQRGLEHLQTDTPKASTSNLDSESEEESADNPLPVKKDVNVDVDVEGSTSASENVLAKQQRTPISRPGLNKKRKINDDMSTKVLTTVRDHFKAPREQSDRYYLIGKQLL</sequence>
<evidence type="ECO:0000256" key="1">
    <source>
        <dbReference type="SAM" id="MobiDB-lite"/>
    </source>
</evidence>
<dbReference type="AlphaFoldDB" id="A0A9P0GM00"/>
<gene>
    <name evidence="2" type="ORF">PSYICH_LOCUS14698</name>
</gene>
<protein>
    <submittedName>
        <fullName evidence="2">Uncharacterized protein</fullName>
    </submittedName>
</protein>
<name>A0A9P0GM00_9CUCU</name>
<dbReference type="Proteomes" id="UP001153636">
    <property type="component" value="Chromosome 8"/>
</dbReference>
<feature type="region of interest" description="Disordered" evidence="1">
    <location>
        <begin position="45"/>
        <end position="129"/>
    </location>
</feature>
<feature type="compositionally biased region" description="Polar residues" evidence="1">
    <location>
        <begin position="62"/>
        <end position="73"/>
    </location>
</feature>
<dbReference type="OrthoDB" id="6776939at2759"/>
<proteinExistence type="predicted"/>
<organism evidence="2 3">
    <name type="scientific">Psylliodes chrysocephalus</name>
    <dbReference type="NCBI Taxonomy" id="3402493"/>
    <lineage>
        <taxon>Eukaryota</taxon>
        <taxon>Metazoa</taxon>
        <taxon>Ecdysozoa</taxon>
        <taxon>Arthropoda</taxon>
        <taxon>Hexapoda</taxon>
        <taxon>Insecta</taxon>
        <taxon>Pterygota</taxon>
        <taxon>Neoptera</taxon>
        <taxon>Endopterygota</taxon>
        <taxon>Coleoptera</taxon>
        <taxon>Polyphaga</taxon>
        <taxon>Cucujiformia</taxon>
        <taxon>Chrysomeloidea</taxon>
        <taxon>Chrysomelidae</taxon>
        <taxon>Galerucinae</taxon>
        <taxon>Alticini</taxon>
        <taxon>Psylliodes</taxon>
    </lineage>
</organism>
<evidence type="ECO:0000313" key="3">
    <source>
        <dbReference type="Proteomes" id="UP001153636"/>
    </source>
</evidence>